<evidence type="ECO:0000313" key="1">
    <source>
        <dbReference type="EMBL" id="GAA0219183.1"/>
    </source>
</evidence>
<dbReference type="EMBL" id="BAAAGX010000001">
    <property type="protein sequence ID" value="GAA0219183.1"/>
    <property type="molecule type" value="Genomic_DNA"/>
</dbReference>
<keyword evidence="2" id="KW-1185">Reference proteome</keyword>
<proteinExistence type="predicted"/>
<gene>
    <name evidence="1" type="ORF">GCM10009539_00670</name>
</gene>
<evidence type="ECO:0008006" key="3">
    <source>
        <dbReference type="Google" id="ProtNLM"/>
    </source>
</evidence>
<organism evidence="1 2">
    <name type="scientific">Cryptosporangium japonicum</name>
    <dbReference type="NCBI Taxonomy" id="80872"/>
    <lineage>
        <taxon>Bacteria</taxon>
        <taxon>Bacillati</taxon>
        <taxon>Actinomycetota</taxon>
        <taxon>Actinomycetes</taxon>
        <taxon>Cryptosporangiales</taxon>
        <taxon>Cryptosporangiaceae</taxon>
        <taxon>Cryptosporangium</taxon>
    </lineage>
</organism>
<name>A0ABN0TDT1_9ACTN</name>
<sequence>MTEQLPRRGGVHPAAPGLVLLVSCVVVDVLDHGAPRLLAALAGLTLSAYLCWRAFSPARFF</sequence>
<protein>
    <recommendedName>
        <fullName evidence="3">Metal-dependent phosphohydrolase</fullName>
    </recommendedName>
</protein>
<dbReference type="PROSITE" id="PS51257">
    <property type="entry name" value="PROKAR_LIPOPROTEIN"/>
    <property type="match status" value="1"/>
</dbReference>
<accession>A0ABN0TDT1</accession>
<comment type="caution">
    <text evidence="1">The sequence shown here is derived from an EMBL/GenBank/DDBJ whole genome shotgun (WGS) entry which is preliminary data.</text>
</comment>
<dbReference type="Proteomes" id="UP001500967">
    <property type="component" value="Unassembled WGS sequence"/>
</dbReference>
<reference evidence="1 2" key="1">
    <citation type="journal article" date="2019" name="Int. J. Syst. Evol. Microbiol.">
        <title>The Global Catalogue of Microorganisms (GCM) 10K type strain sequencing project: providing services to taxonomists for standard genome sequencing and annotation.</title>
        <authorList>
            <consortium name="The Broad Institute Genomics Platform"/>
            <consortium name="The Broad Institute Genome Sequencing Center for Infectious Disease"/>
            <person name="Wu L."/>
            <person name="Ma J."/>
        </authorList>
    </citation>
    <scope>NUCLEOTIDE SEQUENCE [LARGE SCALE GENOMIC DNA]</scope>
    <source>
        <strain evidence="1 2">JCM 10425</strain>
    </source>
</reference>
<evidence type="ECO:0000313" key="2">
    <source>
        <dbReference type="Proteomes" id="UP001500967"/>
    </source>
</evidence>
<dbReference type="RefSeq" id="WP_344646662.1">
    <property type="nucleotide sequence ID" value="NZ_BAAAGX010000001.1"/>
</dbReference>